<evidence type="ECO:0000313" key="3">
    <source>
        <dbReference type="Proteomes" id="UP001165667"/>
    </source>
</evidence>
<dbReference type="Proteomes" id="UP001165667">
    <property type="component" value="Unassembled WGS sequence"/>
</dbReference>
<keyword evidence="3" id="KW-1185">Reference proteome</keyword>
<keyword evidence="1" id="KW-0812">Transmembrane</keyword>
<keyword evidence="1" id="KW-0472">Membrane</keyword>
<comment type="caution">
    <text evidence="2">The sequence shown here is derived from an EMBL/GenBank/DDBJ whole genome shotgun (WGS) entry which is preliminary data.</text>
</comment>
<evidence type="ECO:0000313" key="2">
    <source>
        <dbReference type="EMBL" id="MCW6507288.1"/>
    </source>
</evidence>
<sequence length="75" mass="8071">MTSIASPRAPSNGYSDLRQYRLLFVSTFPLFLTAALVIRLGRWAGVGPRLTGTSKSLLSEARATSSSALMFAFMG</sequence>
<name>A0AA41YUT7_9HYPH</name>
<dbReference type="AlphaFoldDB" id="A0AA41YUT7"/>
<feature type="transmembrane region" description="Helical" evidence="1">
    <location>
        <begin position="20"/>
        <end position="40"/>
    </location>
</feature>
<dbReference type="RefSeq" id="WP_282583651.1">
    <property type="nucleotide sequence ID" value="NZ_JAMOIM010000002.1"/>
</dbReference>
<evidence type="ECO:0000256" key="1">
    <source>
        <dbReference type="SAM" id="Phobius"/>
    </source>
</evidence>
<accession>A0AA41YUT7</accession>
<organism evidence="2 3">
    <name type="scientific">Lichenifustis flavocetrariae</name>
    <dbReference type="NCBI Taxonomy" id="2949735"/>
    <lineage>
        <taxon>Bacteria</taxon>
        <taxon>Pseudomonadati</taxon>
        <taxon>Pseudomonadota</taxon>
        <taxon>Alphaproteobacteria</taxon>
        <taxon>Hyphomicrobiales</taxon>
        <taxon>Lichenihabitantaceae</taxon>
        <taxon>Lichenifustis</taxon>
    </lineage>
</organism>
<proteinExistence type="predicted"/>
<dbReference type="EMBL" id="JAMOIM010000002">
    <property type="protein sequence ID" value="MCW6507288.1"/>
    <property type="molecule type" value="Genomic_DNA"/>
</dbReference>
<gene>
    <name evidence="2" type="ORF">M8523_04560</name>
</gene>
<protein>
    <submittedName>
        <fullName evidence="2">Uncharacterized protein</fullName>
    </submittedName>
</protein>
<keyword evidence="1" id="KW-1133">Transmembrane helix</keyword>
<reference evidence="2" key="1">
    <citation type="submission" date="2022-05" db="EMBL/GenBank/DDBJ databases">
        <authorList>
            <person name="Pankratov T."/>
        </authorList>
    </citation>
    <scope>NUCLEOTIDE SEQUENCE</scope>
    <source>
        <strain evidence="2">BP6-180914</strain>
    </source>
</reference>